<comment type="caution">
    <text evidence="4">The sequence shown here is derived from an EMBL/GenBank/DDBJ whole genome shotgun (WGS) entry which is preliminary data.</text>
</comment>
<proteinExistence type="predicted"/>
<dbReference type="Pfam" id="PF02775">
    <property type="entry name" value="TPP_enzyme_C"/>
    <property type="match status" value="1"/>
</dbReference>
<dbReference type="InterPro" id="IPR029061">
    <property type="entry name" value="THDP-binding"/>
</dbReference>
<name>A0A538TDY3_UNCEI</name>
<reference evidence="4 5" key="1">
    <citation type="journal article" date="2019" name="Nat. Microbiol.">
        <title>Mediterranean grassland soil C-N compound turnover is dependent on rainfall and depth, and is mediated by genomically divergent microorganisms.</title>
        <authorList>
            <person name="Diamond S."/>
            <person name="Andeer P.F."/>
            <person name="Li Z."/>
            <person name="Crits-Christoph A."/>
            <person name="Burstein D."/>
            <person name="Anantharaman K."/>
            <person name="Lane K.R."/>
            <person name="Thomas B.C."/>
            <person name="Pan C."/>
            <person name="Northen T.R."/>
            <person name="Banfield J.F."/>
        </authorList>
    </citation>
    <scope>NUCLEOTIDE SEQUENCE [LARGE SCALE GENOMIC DNA]</scope>
    <source>
        <strain evidence="4">WS_8</strain>
    </source>
</reference>
<evidence type="ECO:0000259" key="3">
    <source>
        <dbReference type="Pfam" id="PF12367"/>
    </source>
</evidence>
<dbReference type="GO" id="GO:0016625">
    <property type="term" value="F:oxidoreductase activity, acting on the aldehyde or oxo group of donors, iron-sulfur protein as acceptor"/>
    <property type="evidence" value="ECO:0007669"/>
    <property type="project" value="UniProtKB-ARBA"/>
</dbReference>
<dbReference type="AlphaFoldDB" id="A0A538TDY3"/>
<dbReference type="PANTHER" id="PTHR48084:SF5">
    <property type="entry name" value="BLR6744 PROTEIN"/>
    <property type="match status" value="1"/>
</dbReference>
<protein>
    <submittedName>
        <fullName evidence="4">2-oxoacid:ferredoxin oxidoreductase subunit beta</fullName>
    </submittedName>
</protein>
<keyword evidence="1" id="KW-0560">Oxidoreductase</keyword>
<organism evidence="4 5">
    <name type="scientific">Eiseniibacteriota bacterium</name>
    <dbReference type="NCBI Taxonomy" id="2212470"/>
    <lineage>
        <taxon>Bacteria</taxon>
        <taxon>Candidatus Eiseniibacteriota</taxon>
    </lineage>
</organism>
<dbReference type="Gene3D" id="3.40.50.970">
    <property type="match status" value="1"/>
</dbReference>
<evidence type="ECO:0000313" key="5">
    <source>
        <dbReference type="Proteomes" id="UP000316609"/>
    </source>
</evidence>
<sequence>MSATPAGPARNRAGLTRADYDGSKTTLCPGCGHNAITAAIIQAAFEAALEPSRVAKLSGIGCSSKTPAYFLGQTHGFNAVHGRMPSIATGVRVAQRDLLLIGVSGDGDTASIGLGQFCHLIRRNVPVVYIIENNGVYGLTKGQFSATADQGSTMKGGKANELMPIDCCAIALELGCGFVARSFSGDQKQLRPLLKAAFAHRGTAVIDVISPCVTFADHEGSTKSYAAVKEHDVPLHDIDYVPYFEDIHVDYEPGTTREVTMPDGSRLVLKKLGEDYDPTSRERAVMTLQEARREQKLLTGLFFVDPQQRPYEDELGLVDDALASLPLERVRPPERVLAEIMEQLRTGKGLTAPAGGG</sequence>
<dbReference type="Proteomes" id="UP000316609">
    <property type="component" value="Unassembled WGS sequence"/>
</dbReference>
<dbReference type="SUPFAM" id="SSF52518">
    <property type="entry name" value="Thiamin diphosphate-binding fold (THDP-binding)"/>
    <property type="match status" value="1"/>
</dbReference>
<dbReference type="PANTHER" id="PTHR48084">
    <property type="entry name" value="2-OXOGLUTARATE OXIDOREDUCTASE SUBUNIT KORB-RELATED"/>
    <property type="match status" value="1"/>
</dbReference>
<dbReference type="EMBL" id="VBOY01000158">
    <property type="protein sequence ID" value="TMQ61817.1"/>
    <property type="molecule type" value="Genomic_DNA"/>
</dbReference>
<dbReference type="GO" id="GO:0045333">
    <property type="term" value="P:cellular respiration"/>
    <property type="evidence" value="ECO:0007669"/>
    <property type="project" value="UniProtKB-ARBA"/>
</dbReference>
<accession>A0A538TDY3</accession>
<dbReference type="CDD" id="cd03375">
    <property type="entry name" value="TPP_OGFOR"/>
    <property type="match status" value="1"/>
</dbReference>
<evidence type="ECO:0000256" key="1">
    <source>
        <dbReference type="ARBA" id="ARBA00023002"/>
    </source>
</evidence>
<dbReference type="GO" id="GO:0030976">
    <property type="term" value="F:thiamine pyrophosphate binding"/>
    <property type="evidence" value="ECO:0007669"/>
    <property type="project" value="InterPro"/>
</dbReference>
<gene>
    <name evidence="4" type="ORF">E6K78_12415</name>
</gene>
<evidence type="ECO:0000313" key="4">
    <source>
        <dbReference type="EMBL" id="TMQ61817.1"/>
    </source>
</evidence>
<dbReference type="InterPro" id="IPR051457">
    <property type="entry name" value="2-oxoacid:Fd_oxidoreductase"/>
</dbReference>
<dbReference type="Pfam" id="PF12367">
    <property type="entry name" value="PFO_beta_C"/>
    <property type="match status" value="1"/>
</dbReference>
<feature type="domain" description="Thiamine pyrophosphate enzyme TPP-binding" evidence="2">
    <location>
        <begin position="60"/>
        <end position="208"/>
    </location>
</feature>
<evidence type="ECO:0000259" key="2">
    <source>
        <dbReference type="Pfam" id="PF02775"/>
    </source>
</evidence>
<dbReference type="InterPro" id="IPR032686">
    <property type="entry name" value="PFO_beta_C"/>
</dbReference>
<dbReference type="InterPro" id="IPR011766">
    <property type="entry name" value="TPP_enzyme_TPP-bd"/>
</dbReference>
<feature type="domain" description="Pyruvate ferredoxin oxidoreductase beta subunit C-terminal" evidence="3">
    <location>
        <begin position="270"/>
        <end position="316"/>
    </location>
</feature>